<dbReference type="EMBL" id="AOGZ02000014">
    <property type="protein sequence ID" value="EOQ95380.1"/>
    <property type="molecule type" value="Genomic_DNA"/>
</dbReference>
<evidence type="ECO:0000313" key="2">
    <source>
        <dbReference type="Proteomes" id="UP000013984"/>
    </source>
</evidence>
<organism evidence="1 2">
    <name type="scientific">Leptospira wolbachii serovar Codice str. CDC</name>
    <dbReference type="NCBI Taxonomy" id="1218599"/>
    <lineage>
        <taxon>Bacteria</taxon>
        <taxon>Pseudomonadati</taxon>
        <taxon>Spirochaetota</taxon>
        <taxon>Spirochaetia</taxon>
        <taxon>Leptospirales</taxon>
        <taxon>Leptospiraceae</taxon>
        <taxon>Leptospira</taxon>
    </lineage>
</organism>
<keyword evidence="2" id="KW-1185">Reference proteome</keyword>
<sequence length="227" mass="27168">MNPYQLLLKKFVIILLFTLHACALTLISPGLNSHYRLDNITNIKFEEAAFYGSKHYNHSAFYIESANLKLIANDINNSTFNKEEKLEIKPFDPNKIHIMYEYCYDKEKEINITEDIKNHHFQLNDISYESRTSYFYPYSYYKRGSIISKKYPFYMNDDYPYNKVILKTGTDFLMCIRTILVFKKDDQKNDKNEFEILTPRNSHISYSYEYNNQFVFYKNEGMDFSAK</sequence>
<proteinExistence type="predicted"/>
<dbReference type="OrthoDB" id="329626at2"/>
<dbReference type="STRING" id="1218599.LEP1GSC195_3709"/>
<protein>
    <submittedName>
        <fullName evidence="1">Uncharacterized protein</fullName>
    </submittedName>
</protein>
<gene>
    <name evidence="1" type="ORF">LEP1GSC195_3709</name>
</gene>
<accession>R9A559</accession>
<name>R9A559_9LEPT</name>
<dbReference type="AlphaFoldDB" id="R9A559"/>
<dbReference type="Proteomes" id="UP000013984">
    <property type="component" value="Unassembled WGS sequence"/>
</dbReference>
<reference evidence="1" key="1">
    <citation type="submission" date="2013-04" db="EMBL/GenBank/DDBJ databases">
        <authorList>
            <person name="Harkins D.M."/>
            <person name="Durkin A.S."/>
            <person name="Brinkac L.M."/>
            <person name="Haft D.H."/>
            <person name="Selengut J.D."/>
            <person name="Sanka R."/>
            <person name="DePew J."/>
            <person name="Purushe J."/>
            <person name="Galloway R.L."/>
            <person name="Vinetz J.M."/>
            <person name="Sutton G.G."/>
            <person name="Nierman W.C."/>
            <person name="Fouts D.E."/>
        </authorList>
    </citation>
    <scope>NUCLEOTIDE SEQUENCE [LARGE SCALE GENOMIC DNA]</scope>
    <source>
        <strain evidence="1">CDC</strain>
    </source>
</reference>
<dbReference type="RefSeq" id="WP_015680763.1">
    <property type="nucleotide sequence ID" value="NZ_AOGZ02000014.1"/>
</dbReference>
<evidence type="ECO:0000313" key="1">
    <source>
        <dbReference type="EMBL" id="EOQ95380.1"/>
    </source>
</evidence>
<comment type="caution">
    <text evidence="1">The sequence shown here is derived from an EMBL/GenBank/DDBJ whole genome shotgun (WGS) entry which is preliminary data.</text>
</comment>